<feature type="compositionally biased region" description="Basic and acidic residues" evidence="2">
    <location>
        <begin position="312"/>
        <end position="356"/>
    </location>
</feature>
<sequence length="455" mass="51149">MHLHAHSYLHFLQKKNPTYEHYDISDPFIDDSELAIDERTYFAQTKQTGFYVSSGEVALLKDKTPKKAPPKSKLRPSLTAAPRKAAAGAAGATSISAPPGTRDHPVPVHSGSASETEDSKREVGLGTYTVGDPRVGEKRKRYVTLVEGGKKRKVVDVHSFHPHIQDEVTKLREAIAKESWDQKGKFPPTLKPLLSSLAILAIRLDEYDDHFFNLMPTLFPYNKFTMSKLIKRTVFQDHIALLTERQDALLVELAAQAKEGFAKAEEEWERSVLAWDKRQEKLRLEGALHPPGAGTDSAGPTRHPTEEVEMDVDPHDGGGIKEKDANAKEKDVKDTKDKDVKDKDAKDKDKDSKDAHPQQPPGKKYRLTESMKGIIWQLVLLSNECCRLENEKNNLEGSVMLVSEQGLRKVLYQKIVAAFPEGWLSSGQISRDVSAMKKRFEKEAMEHEQEQEHGF</sequence>
<dbReference type="AlphaFoldDB" id="A0A9P7G0N1"/>
<feature type="region of interest" description="Disordered" evidence="2">
    <location>
        <begin position="286"/>
        <end position="367"/>
    </location>
</feature>
<evidence type="ECO:0000256" key="1">
    <source>
        <dbReference type="ARBA" id="ARBA00022553"/>
    </source>
</evidence>
<evidence type="ECO:0008006" key="7">
    <source>
        <dbReference type="Google" id="ProtNLM"/>
    </source>
</evidence>
<protein>
    <recommendedName>
        <fullName evidence="7">Ubinuclein middle domain-containing protein</fullName>
    </recommendedName>
</protein>
<organism evidence="5 6">
    <name type="scientific">Asterophora parasitica</name>
    <dbReference type="NCBI Taxonomy" id="117018"/>
    <lineage>
        <taxon>Eukaryota</taxon>
        <taxon>Fungi</taxon>
        <taxon>Dikarya</taxon>
        <taxon>Basidiomycota</taxon>
        <taxon>Agaricomycotina</taxon>
        <taxon>Agaricomycetes</taxon>
        <taxon>Agaricomycetidae</taxon>
        <taxon>Agaricales</taxon>
        <taxon>Tricholomatineae</taxon>
        <taxon>Lyophyllaceae</taxon>
        <taxon>Asterophora</taxon>
    </lineage>
</organism>
<dbReference type="InterPro" id="IPR026947">
    <property type="entry name" value="UBN_middle_dom"/>
</dbReference>
<comment type="caution">
    <text evidence="5">The sequence shown here is derived from an EMBL/GenBank/DDBJ whole genome shotgun (WGS) entry which is preliminary data.</text>
</comment>
<feature type="region of interest" description="Disordered" evidence="2">
    <location>
        <begin position="62"/>
        <end position="121"/>
    </location>
</feature>
<evidence type="ECO:0000259" key="3">
    <source>
        <dbReference type="Pfam" id="PF08729"/>
    </source>
</evidence>
<dbReference type="InterPro" id="IPR014840">
    <property type="entry name" value="HRD"/>
</dbReference>
<accession>A0A9P7G0N1</accession>
<evidence type="ECO:0000259" key="4">
    <source>
        <dbReference type="Pfam" id="PF14075"/>
    </source>
</evidence>
<keyword evidence="1" id="KW-0597">Phosphoprotein</keyword>
<feature type="domain" description="Ubinuclein middle" evidence="4">
    <location>
        <begin position="158"/>
        <end position="431"/>
    </location>
</feature>
<dbReference type="Pfam" id="PF08729">
    <property type="entry name" value="HUN"/>
    <property type="match status" value="1"/>
</dbReference>
<dbReference type="EMBL" id="JABCKV010000562">
    <property type="protein sequence ID" value="KAG5640685.1"/>
    <property type="molecule type" value="Genomic_DNA"/>
</dbReference>
<evidence type="ECO:0000313" key="5">
    <source>
        <dbReference type="EMBL" id="KAG5640685.1"/>
    </source>
</evidence>
<feature type="compositionally biased region" description="Low complexity" evidence="2">
    <location>
        <begin position="80"/>
        <end position="100"/>
    </location>
</feature>
<reference evidence="5" key="1">
    <citation type="submission" date="2020-07" db="EMBL/GenBank/DDBJ databases">
        <authorList>
            <person name="Nieuwenhuis M."/>
            <person name="Van De Peppel L.J.J."/>
        </authorList>
    </citation>
    <scope>NUCLEOTIDE SEQUENCE</scope>
    <source>
        <strain evidence="5">AP01</strain>
        <tissue evidence="5">Mycelium</tissue>
    </source>
</reference>
<name>A0A9P7G0N1_9AGAR</name>
<keyword evidence="6" id="KW-1185">Reference proteome</keyword>
<proteinExistence type="predicted"/>
<feature type="domain" description="Hpc2-related" evidence="3">
    <location>
        <begin position="14"/>
        <end position="57"/>
    </location>
</feature>
<gene>
    <name evidence="5" type="ORF">DXG03_007535</name>
</gene>
<dbReference type="Pfam" id="PF14075">
    <property type="entry name" value="UBN_AB"/>
    <property type="match status" value="1"/>
</dbReference>
<reference evidence="5" key="2">
    <citation type="submission" date="2021-10" db="EMBL/GenBank/DDBJ databases">
        <title>Phylogenomics reveals ancestral predisposition of the termite-cultivated fungus Termitomyces towards a domesticated lifestyle.</title>
        <authorList>
            <person name="Auxier B."/>
            <person name="Grum-Grzhimaylo A."/>
            <person name="Cardenas M.E."/>
            <person name="Lodge J.D."/>
            <person name="Laessoe T."/>
            <person name="Pedersen O."/>
            <person name="Smith M.E."/>
            <person name="Kuyper T.W."/>
            <person name="Franco-Molano E.A."/>
            <person name="Baroni T.J."/>
            <person name="Aanen D.K."/>
        </authorList>
    </citation>
    <scope>NUCLEOTIDE SEQUENCE</scope>
    <source>
        <strain evidence="5">AP01</strain>
        <tissue evidence="5">Mycelium</tissue>
    </source>
</reference>
<evidence type="ECO:0000313" key="6">
    <source>
        <dbReference type="Proteomes" id="UP000775547"/>
    </source>
</evidence>
<evidence type="ECO:0000256" key="2">
    <source>
        <dbReference type="SAM" id="MobiDB-lite"/>
    </source>
</evidence>
<dbReference type="OrthoDB" id="5576775at2759"/>
<dbReference type="Proteomes" id="UP000775547">
    <property type="component" value="Unassembled WGS sequence"/>
</dbReference>